<dbReference type="GO" id="GO:0005829">
    <property type="term" value="C:cytosol"/>
    <property type="evidence" value="ECO:0007669"/>
    <property type="project" value="UniProtKB-ARBA"/>
</dbReference>
<evidence type="ECO:0000256" key="3">
    <source>
        <dbReference type="ARBA" id="ARBA00023002"/>
    </source>
</evidence>
<comment type="caution">
    <text evidence="5">The sequence shown here is derived from an EMBL/GenBank/DDBJ whole genome shotgun (WGS) entry which is preliminary data.</text>
</comment>
<dbReference type="PANTHER" id="PTHR22893">
    <property type="entry name" value="NADH OXIDOREDUCTASE-RELATED"/>
    <property type="match status" value="1"/>
</dbReference>
<dbReference type="FunFam" id="3.20.20.70:FF:000059">
    <property type="entry name" value="N-ethylmaleimide reductase, FMN-linked"/>
    <property type="match status" value="1"/>
</dbReference>
<dbReference type="GO" id="GO:0016628">
    <property type="term" value="F:oxidoreductase activity, acting on the CH-CH group of donors, NAD or NADP as acceptor"/>
    <property type="evidence" value="ECO:0007669"/>
    <property type="project" value="UniProtKB-ARBA"/>
</dbReference>
<proteinExistence type="inferred from homology"/>
<evidence type="ECO:0000313" key="6">
    <source>
        <dbReference type="Proteomes" id="UP000260644"/>
    </source>
</evidence>
<dbReference type="RefSeq" id="WP_116976250.1">
    <property type="nucleotide sequence ID" value="NZ_QPMM01000007.1"/>
</dbReference>
<comment type="cofactor">
    <cofactor evidence="1">
        <name>FMN</name>
        <dbReference type="ChEBI" id="CHEBI:58210"/>
    </cofactor>
</comment>
<accession>A0A3E1Y921</accession>
<evidence type="ECO:0000256" key="1">
    <source>
        <dbReference type="ARBA" id="ARBA00001917"/>
    </source>
</evidence>
<reference evidence="5 6" key="1">
    <citation type="submission" date="2018-07" db="EMBL/GenBank/DDBJ databases">
        <title>Chitinophaga K2CV101002-2 sp. nov., isolated from a monsoon evergreen broad-leaved forest soil.</title>
        <authorList>
            <person name="Lv Y."/>
        </authorList>
    </citation>
    <scope>NUCLEOTIDE SEQUENCE [LARGE SCALE GENOMIC DNA]</scope>
    <source>
        <strain evidence="5 6">GDMCC 1.1288</strain>
    </source>
</reference>
<evidence type="ECO:0000313" key="5">
    <source>
        <dbReference type="EMBL" id="RFS21706.1"/>
    </source>
</evidence>
<feature type="domain" description="NADH:flavin oxidoreductase/NADH oxidase N-terminal" evidence="4">
    <location>
        <begin position="2"/>
        <end position="334"/>
    </location>
</feature>
<protein>
    <submittedName>
        <fullName evidence="5">Alkene reductase</fullName>
    </submittedName>
</protein>
<dbReference type="GO" id="GO:0010181">
    <property type="term" value="F:FMN binding"/>
    <property type="evidence" value="ECO:0007669"/>
    <property type="project" value="InterPro"/>
</dbReference>
<dbReference type="EMBL" id="QPMM01000007">
    <property type="protein sequence ID" value="RFS21706.1"/>
    <property type="molecule type" value="Genomic_DNA"/>
</dbReference>
<name>A0A3E1Y921_9BACT</name>
<evidence type="ECO:0000256" key="2">
    <source>
        <dbReference type="ARBA" id="ARBA00005979"/>
    </source>
</evidence>
<dbReference type="AlphaFoldDB" id="A0A3E1Y921"/>
<organism evidence="5 6">
    <name type="scientific">Chitinophaga silvatica</name>
    <dbReference type="NCBI Taxonomy" id="2282649"/>
    <lineage>
        <taxon>Bacteria</taxon>
        <taxon>Pseudomonadati</taxon>
        <taxon>Bacteroidota</taxon>
        <taxon>Chitinophagia</taxon>
        <taxon>Chitinophagales</taxon>
        <taxon>Chitinophagaceae</taxon>
        <taxon>Chitinophaga</taxon>
    </lineage>
</organism>
<sequence length="360" mass="39916">MKLFEKVNLGKTELKNRMAMAPMTRSRASITGEVSELTVKYYTQRVSAGLIITEGINISEQAQGSPWTPGLYTNAQIEAWKKVTKAVHDHGGVIYAQLWHTGRVGHSIDKQGNLPVAPSAIAIKGQHFTSQGMKDYEVPHELSNAEIKQVIKDYGIAAKNAMEAGFDGVELHSAFGYLPNQFLAESANHRTDEYGGSIENRNRFVIEVMKELVSAVGEDKAGIKLSPTNAYSDIENTDPIAQFEPLIEALNKMSLAYIHLMNPMYPLDKYPHYPKDVIDTFGRMSHHLVIANAGYDQQTGEAELQRGIADMISYGVLYLANPDLPQRFAVGAELNQPDRNTMFGGDEKGYTDYPFLNSQV</sequence>
<dbReference type="InterPro" id="IPR013785">
    <property type="entry name" value="Aldolase_TIM"/>
</dbReference>
<dbReference type="CDD" id="cd02933">
    <property type="entry name" value="OYE_like_FMN"/>
    <property type="match status" value="1"/>
</dbReference>
<dbReference type="InterPro" id="IPR045247">
    <property type="entry name" value="Oye-like"/>
</dbReference>
<evidence type="ECO:0000259" key="4">
    <source>
        <dbReference type="Pfam" id="PF00724"/>
    </source>
</evidence>
<dbReference type="Gene3D" id="3.20.20.70">
    <property type="entry name" value="Aldolase class I"/>
    <property type="match status" value="1"/>
</dbReference>
<dbReference type="PANTHER" id="PTHR22893:SF91">
    <property type="entry name" value="NADPH DEHYDROGENASE 2-RELATED"/>
    <property type="match status" value="1"/>
</dbReference>
<comment type="similarity">
    <text evidence="2">Belongs to the NADH:flavin oxidoreductase/NADH oxidase family.</text>
</comment>
<dbReference type="Pfam" id="PF00724">
    <property type="entry name" value="Oxidored_FMN"/>
    <property type="match status" value="1"/>
</dbReference>
<dbReference type="OrthoDB" id="9772736at2"/>
<gene>
    <name evidence="5" type="ORF">DVR12_13665</name>
</gene>
<dbReference type="InterPro" id="IPR001155">
    <property type="entry name" value="OxRdtase_FMN_N"/>
</dbReference>
<keyword evidence="6" id="KW-1185">Reference proteome</keyword>
<dbReference type="SUPFAM" id="SSF51395">
    <property type="entry name" value="FMN-linked oxidoreductases"/>
    <property type="match status" value="1"/>
</dbReference>
<keyword evidence="3" id="KW-0560">Oxidoreductase</keyword>
<dbReference type="Proteomes" id="UP000260644">
    <property type="component" value="Unassembled WGS sequence"/>
</dbReference>